<dbReference type="GeneID" id="35767571"/>
<dbReference type="KEGG" id="aun:AWM73_05370"/>
<evidence type="ECO:0000313" key="5">
    <source>
        <dbReference type="Proteomes" id="UP001069145"/>
    </source>
</evidence>
<feature type="transmembrane region" description="Helical" evidence="1">
    <location>
        <begin position="29"/>
        <end position="45"/>
    </location>
</feature>
<feature type="transmembrane region" description="Helical" evidence="1">
    <location>
        <begin position="125"/>
        <end position="151"/>
    </location>
</feature>
<dbReference type="OrthoDB" id="9950139at2"/>
<keyword evidence="1" id="KW-1133">Transmembrane helix</keyword>
<evidence type="ECO:0000313" key="4">
    <source>
        <dbReference type="Proteomes" id="UP000594771"/>
    </source>
</evidence>
<evidence type="ECO:0000313" key="2">
    <source>
        <dbReference type="EMBL" id="MCY3053734.1"/>
    </source>
</evidence>
<name>A0A7T2RP88_9LACT</name>
<protein>
    <submittedName>
        <fullName evidence="3">EpsG family protein</fullName>
    </submittedName>
</protein>
<accession>A0A7T2RP88</accession>
<feature type="transmembrane region" description="Helical" evidence="1">
    <location>
        <begin position="239"/>
        <end position="258"/>
    </location>
</feature>
<feature type="transmembrane region" description="Helical" evidence="1">
    <location>
        <begin position="296"/>
        <end position="314"/>
    </location>
</feature>
<dbReference type="Proteomes" id="UP000594771">
    <property type="component" value="Chromosome"/>
</dbReference>
<keyword evidence="5" id="KW-1185">Reference proteome</keyword>
<feature type="transmembrane region" description="Helical" evidence="1">
    <location>
        <begin position="326"/>
        <end position="347"/>
    </location>
</feature>
<dbReference type="EMBL" id="CP065662">
    <property type="protein sequence ID" value="QPS00704.1"/>
    <property type="molecule type" value="Genomic_DNA"/>
</dbReference>
<dbReference type="InterPro" id="IPR049458">
    <property type="entry name" value="EpsG-like"/>
</dbReference>
<organism evidence="3 4">
    <name type="scientific">Aerococcus urinae</name>
    <dbReference type="NCBI Taxonomy" id="1376"/>
    <lineage>
        <taxon>Bacteria</taxon>
        <taxon>Bacillati</taxon>
        <taxon>Bacillota</taxon>
        <taxon>Bacilli</taxon>
        <taxon>Lactobacillales</taxon>
        <taxon>Aerococcaceae</taxon>
        <taxon>Aerococcus</taxon>
    </lineage>
</organism>
<reference evidence="2" key="2">
    <citation type="submission" date="2022-09" db="EMBL/GenBank/DDBJ databases">
        <title>Aerococcus urinae taxonomy study.</title>
        <authorList>
            <person name="Christensen J."/>
            <person name="Senneby E."/>
        </authorList>
    </citation>
    <scope>NUCLEOTIDE SEQUENCE</scope>
    <source>
        <strain evidence="2">NLD-066-U95</strain>
    </source>
</reference>
<feature type="transmembrane region" description="Helical" evidence="1">
    <location>
        <begin position="199"/>
        <end position="219"/>
    </location>
</feature>
<feature type="transmembrane region" description="Helical" evidence="1">
    <location>
        <begin position="163"/>
        <end position="187"/>
    </location>
</feature>
<dbReference type="Pfam" id="PF14897">
    <property type="entry name" value="EpsG"/>
    <property type="match status" value="1"/>
</dbReference>
<feature type="transmembrane region" description="Helical" evidence="1">
    <location>
        <begin position="93"/>
        <end position="113"/>
    </location>
</feature>
<dbReference type="EMBL" id="JAOTML010000008">
    <property type="protein sequence ID" value="MCY3053734.1"/>
    <property type="molecule type" value="Genomic_DNA"/>
</dbReference>
<feature type="transmembrane region" description="Helical" evidence="1">
    <location>
        <begin position="270"/>
        <end position="290"/>
    </location>
</feature>
<feature type="transmembrane region" description="Helical" evidence="1">
    <location>
        <begin position="6"/>
        <end position="22"/>
    </location>
</feature>
<sequence>MTIYEWIFLLITLYAIVCSFIPDDKISRLLFTTFSSLHLFIIQGLRGTHVGGDLPGYQTFYQVTTNFSDVINGKFEIGYNFINYIFNILQINFQTFIGIISFFVILIFSIYIYKYSYNLFISYGLYLFFGLYDFGFSGLRQIIAMSILLISFKFLIEKDFKKFLIFTTLATLIHTTAISFFIAYPLINSNFIQKIYNKFFVVILPFIIYFGGLIVYQVLKWFQPLLLVKFNLIYSEGFGMDEVFIILIYLSGILLPLFNKKIKKDRLYISLQLLSSITLGIQLLSPYSYYFTRFNLYYYQFMVIFVPYIFEGYARYIMGKNKFVYLFLRYSALLIFFFAIVFFYHGYIQTNPHKIVPYSFF</sequence>
<gene>
    <name evidence="3" type="ORF">I6G68_04670</name>
    <name evidence="2" type="ORF">ODY43_07000</name>
</gene>
<dbReference type="AlphaFoldDB" id="A0A7T2RP88"/>
<evidence type="ECO:0000313" key="3">
    <source>
        <dbReference type="EMBL" id="QPS00704.1"/>
    </source>
</evidence>
<evidence type="ECO:0000256" key="1">
    <source>
        <dbReference type="SAM" id="Phobius"/>
    </source>
</evidence>
<keyword evidence="1" id="KW-0472">Membrane</keyword>
<reference evidence="3 4" key="1">
    <citation type="submission" date="2020-12" db="EMBL/GenBank/DDBJ databases">
        <title>FDA dAtabase for Regulatory Grade micrObial Sequences (FDA-ARGOS): Supporting development and validation of Infectious Disease Dx tests.</title>
        <authorList>
            <person name="Sproer C."/>
            <person name="Gronow S."/>
            <person name="Severitt S."/>
            <person name="Schroder I."/>
            <person name="Tallon L."/>
            <person name="Sadzewicz L."/>
            <person name="Zhao X."/>
            <person name="Boylan J."/>
            <person name="Ott S."/>
            <person name="Bowen H."/>
            <person name="Vavikolanu K."/>
            <person name="Mehta A."/>
            <person name="Aluvathingal J."/>
            <person name="Nadendla S."/>
            <person name="Lowell S."/>
            <person name="Myers T."/>
            <person name="Yan Y."/>
            <person name="Sichtig H."/>
        </authorList>
    </citation>
    <scope>NUCLEOTIDE SEQUENCE [LARGE SCALE GENOMIC DNA]</scope>
    <source>
        <strain evidence="3 4">FDAARGOS_911</strain>
    </source>
</reference>
<dbReference type="Proteomes" id="UP001069145">
    <property type="component" value="Unassembled WGS sequence"/>
</dbReference>
<dbReference type="RefSeq" id="WP_060778416.1">
    <property type="nucleotide sequence ID" value="NZ_CAJHLF010000005.1"/>
</dbReference>
<proteinExistence type="predicted"/>
<keyword evidence="1" id="KW-0812">Transmembrane</keyword>